<gene>
    <name evidence="2" type="ORF">DFJ67_7765</name>
</gene>
<dbReference type="AlphaFoldDB" id="A0A3D9ZWV4"/>
<dbReference type="OrthoDB" id="3528950at2"/>
<keyword evidence="1" id="KW-0732">Signal</keyword>
<feature type="chain" id="PRO_5017792796" description="Lipoprotein" evidence="1">
    <location>
        <begin position="22"/>
        <end position="296"/>
    </location>
</feature>
<keyword evidence="3" id="KW-1185">Reference proteome</keyword>
<dbReference type="EMBL" id="QUMQ01000001">
    <property type="protein sequence ID" value="REG01679.1"/>
    <property type="molecule type" value="Genomic_DNA"/>
</dbReference>
<organism evidence="2 3">
    <name type="scientific">Asanoa ferruginea</name>
    <dbReference type="NCBI Taxonomy" id="53367"/>
    <lineage>
        <taxon>Bacteria</taxon>
        <taxon>Bacillati</taxon>
        <taxon>Actinomycetota</taxon>
        <taxon>Actinomycetes</taxon>
        <taxon>Micromonosporales</taxon>
        <taxon>Micromonosporaceae</taxon>
        <taxon>Asanoa</taxon>
    </lineage>
</organism>
<dbReference type="Proteomes" id="UP000256913">
    <property type="component" value="Unassembled WGS sequence"/>
</dbReference>
<reference evidence="2 3" key="1">
    <citation type="submission" date="2018-08" db="EMBL/GenBank/DDBJ databases">
        <title>Sequencing the genomes of 1000 actinobacteria strains.</title>
        <authorList>
            <person name="Klenk H.-P."/>
        </authorList>
    </citation>
    <scope>NUCLEOTIDE SEQUENCE [LARGE SCALE GENOMIC DNA]</scope>
    <source>
        <strain evidence="2 3">DSM 44099</strain>
    </source>
</reference>
<name>A0A3D9ZWV4_9ACTN</name>
<accession>A0A3D9ZWV4</accession>
<comment type="caution">
    <text evidence="2">The sequence shown here is derived from an EMBL/GenBank/DDBJ whole genome shotgun (WGS) entry which is preliminary data.</text>
</comment>
<evidence type="ECO:0000313" key="3">
    <source>
        <dbReference type="Proteomes" id="UP000256913"/>
    </source>
</evidence>
<dbReference type="PROSITE" id="PS51257">
    <property type="entry name" value="PROKAR_LIPOPROTEIN"/>
    <property type="match status" value="1"/>
</dbReference>
<evidence type="ECO:0008006" key="4">
    <source>
        <dbReference type="Google" id="ProtNLM"/>
    </source>
</evidence>
<evidence type="ECO:0000313" key="2">
    <source>
        <dbReference type="EMBL" id="REG01679.1"/>
    </source>
</evidence>
<dbReference type="RefSeq" id="WP_116074094.1">
    <property type="nucleotide sequence ID" value="NZ_BONB01000055.1"/>
</dbReference>
<sequence>MRWLRIVPVLALVVAAGCATAGPRELDPEATLATVRPTADNVLARWDRAATSNEITVYQPLGAFRQVGDWEPALGDSKAALLAGLVEAAGALPAAPDRRDVRLHDGRTRPVRPLSAAETLDRAKRLAMRDAPSACPTCSPLRVAGARLVSAALGTVGGRATAPAWELRLEGSAVRLVAVAVPDSAVTELEAFGRPEGQNAGSWIERADPVDGPALAVVFPAAPYGADKPCGADYTGEAVESARAVVVLLATIRYYEKEGPDDCPAGVQQLTIPLRRPLGDRVVLQLFTGVPVEKMG</sequence>
<proteinExistence type="predicted"/>
<protein>
    <recommendedName>
        <fullName evidence="4">Lipoprotein</fullName>
    </recommendedName>
</protein>
<evidence type="ECO:0000256" key="1">
    <source>
        <dbReference type="SAM" id="SignalP"/>
    </source>
</evidence>
<feature type="signal peptide" evidence="1">
    <location>
        <begin position="1"/>
        <end position="21"/>
    </location>
</feature>